<dbReference type="Proteomes" id="UP000267469">
    <property type="component" value="Unassembled WGS sequence"/>
</dbReference>
<keyword evidence="3" id="KW-1185">Reference proteome</keyword>
<dbReference type="SUPFAM" id="SSF55961">
    <property type="entry name" value="Bet v1-like"/>
    <property type="match status" value="1"/>
</dbReference>
<dbReference type="AlphaFoldDB" id="A0A3N0EB97"/>
<evidence type="ECO:0008006" key="4">
    <source>
        <dbReference type="Google" id="ProtNLM"/>
    </source>
</evidence>
<keyword evidence="1" id="KW-0732">Signal</keyword>
<reference evidence="2 3" key="1">
    <citation type="submission" date="2018-10" db="EMBL/GenBank/DDBJ databases">
        <title>Sinomicrobium pectinilyticum sp. nov., a pectinase-producing bacterium isolated from alkaline and saline soil, and emended description of the genus Sinomicrobium.</title>
        <authorList>
            <person name="Cheng B."/>
            <person name="Li C."/>
            <person name="Lai Q."/>
            <person name="Du M."/>
            <person name="Shao Z."/>
            <person name="Xu P."/>
            <person name="Yang C."/>
        </authorList>
    </citation>
    <scope>NUCLEOTIDE SEQUENCE [LARGE SCALE GENOMIC DNA]</scope>
    <source>
        <strain evidence="2 3">5DNS001</strain>
    </source>
</reference>
<evidence type="ECO:0000313" key="3">
    <source>
        <dbReference type="Proteomes" id="UP000267469"/>
    </source>
</evidence>
<dbReference type="InterPro" id="IPR023393">
    <property type="entry name" value="START-like_dom_sf"/>
</dbReference>
<dbReference type="Gene3D" id="3.30.530.20">
    <property type="match status" value="1"/>
</dbReference>
<protein>
    <recommendedName>
        <fullName evidence="4">START domain-containing protein</fullName>
    </recommendedName>
</protein>
<evidence type="ECO:0000313" key="2">
    <source>
        <dbReference type="EMBL" id="RNL85133.1"/>
    </source>
</evidence>
<feature type="signal peptide" evidence="1">
    <location>
        <begin position="1"/>
        <end position="20"/>
    </location>
</feature>
<comment type="caution">
    <text evidence="2">The sequence shown here is derived from an EMBL/GenBank/DDBJ whole genome shotgun (WGS) entry which is preliminary data.</text>
</comment>
<dbReference type="EMBL" id="RJTM01000091">
    <property type="protein sequence ID" value="RNL85133.1"/>
    <property type="molecule type" value="Genomic_DNA"/>
</dbReference>
<organism evidence="2 3">
    <name type="scientific">Sinomicrobium pectinilyticum</name>
    <dbReference type="NCBI Taxonomy" id="1084421"/>
    <lineage>
        <taxon>Bacteria</taxon>
        <taxon>Pseudomonadati</taxon>
        <taxon>Bacteroidota</taxon>
        <taxon>Flavobacteriia</taxon>
        <taxon>Flavobacteriales</taxon>
        <taxon>Flavobacteriaceae</taxon>
        <taxon>Sinomicrobium</taxon>
    </lineage>
</organism>
<dbReference type="RefSeq" id="WP_123216389.1">
    <property type="nucleotide sequence ID" value="NZ_RJTM01000091.1"/>
</dbReference>
<proteinExistence type="predicted"/>
<dbReference type="OrthoDB" id="979254at2"/>
<sequence>MKLSVIFTLFCILLFFRSAASQEQGWKTARNEKGIVISYRWVRAPEGRKVREMKAVFTVDSDVHALIRQFKDAEKFRKWSVTVHSCNFRLKTEELWEAHMEFRFPWPLRSRDLVTRNELITSGSTVLLKMNSIPQARPQLPGIKRIESYQATWQFSGIPGGRTVITHRVITYDPPDFPRIIADPVIQDKLIESVEQLRQQI</sequence>
<accession>A0A3N0EB97</accession>
<evidence type="ECO:0000256" key="1">
    <source>
        <dbReference type="SAM" id="SignalP"/>
    </source>
</evidence>
<feature type="chain" id="PRO_5017938374" description="START domain-containing protein" evidence="1">
    <location>
        <begin position="21"/>
        <end position="201"/>
    </location>
</feature>
<gene>
    <name evidence="2" type="ORF">ED312_12665</name>
</gene>
<name>A0A3N0EB97_SINP1</name>